<dbReference type="Proteomes" id="UP000276133">
    <property type="component" value="Unassembled WGS sequence"/>
</dbReference>
<dbReference type="EMBL" id="REGN01000164">
    <property type="protein sequence ID" value="RNA44023.1"/>
    <property type="molecule type" value="Genomic_DNA"/>
</dbReference>
<protein>
    <submittedName>
        <fullName evidence="1">Uncharacterized protein</fullName>
    </submittedName>
</protein>
<dbReference type="OrthoDB" id="8030376at2759"/>
<reference evidence="1 2" key="1">
    <citation type="journal article" date="2018" name="Sci. Rep.">
        <title>Genomic signatures of local adaptation to the degree of environmental predictability in rotifers.</title>
        <authorList>
            <person name="Franch-Gras L."/>
            <person name="Hahn C."/>
            <person name="Garcia-Roger E.M."/>
            <person name="Carmona M.J."/>
            <person name="Serra M."/>
            <person name="Gomez A."/>
        </authorList>
    </citation>
    <scope>NUCLEOTIDE SEQUENCE [LARGE SCALE GENOMIC DNA]</scope>
    <source>
        <strain evidence="1">HYR1</strain>
    </source>
</reference>
<dbReference type="AlphaFoldDB" id="A0A3M7T7I5"/>
<gene>
    <name evidence="1" type="ORF">BpHYR1_046226</name>
</gene>
<name>A0A3M7T7I5_BRAPC</name>
<evidence type="ECO:0000313" key="1">
    <source>
        <dbReference type="EMBL" id="RNA44023.1"/>
    </source>
</evidence>
<keyword evidence="2" id="KW-1185">Reference proteome</keyword>
<organism evidence="1 2">
    <name type="scientific">Brachionus plicatilis</name>
    <name type="common">Marine rotifer</name>
    <name type="synonym">Brachionus muelleri</name>
    <dbReference type="NCBI Taxonomy" id="10195"/>
    <lineage>
        <taxon>Eukaryota</taxon>
        <taxon>Metazoa</taxon>
        <taxon>Spiralia</taxon>
        <taxon>Gnathifera</taxon>
        <taxon>Rotifera</taxon>
        <taxon>Eurotatoria</taxon>
        <taxon>Monogononta</taxon>
        <taxon>Pseudotrocha</taxon>
        <taxon>Ploima</taxon>
        <taxon>Brachionidae</taxon>
        <taxon>Brachionus</taxon>
    </lineage>
</organism>
<sequence>MKNTIYNIFGELKIELKPILNWWFDLHSNTIGPFLADLDTGTKTPVVLSSTYSTTFQEPAIPLPQNNIIQAANIHIFGQLNDPPTPVRPPGLDSFESELSSNFESNNEMSSNIQTICPLNSLNTQNQNGAILEDALLNLNFSLINNSSPTFHLDNRDYYEILDLYLSSPNILDKIFDFKVPYDWDMTIFTKQALRNLVMTSTELTGLNLRVPFTTANMKIALISSLITLRLSLLQAGLSQLNLVNYSGKHYLETLLIQLDKEGKQKDKNQNMRNLGIVNFHTKITIKKLWFLF</sequence>
<comment type="caution">
    <text evidence="1">The sequence shown here is derived from an EMBL/GenBank/DDBJ whole genome shotgun (WGS) entry which is preliminary data.</text>
</comment>
<proteinExistence type="predicted"/>
<evidence type="ECO:0000313" key="2">
    <source>
        <dbReference type="Proteomes" id="UP000276133"/>
    </source>
</evidence>
<accession>A0A3M7T7I5</accession>